<accession>A0A9N8V368</accession>
<comment type="caution">
    <text evidence="4">The sequence shown here is derived from an EMBL/GenBank/DDBJ whole genome shotgun (WGS) entry which is preliminary data.</text>
</comment>
<evidence type="ECO:0000313" key="5">
    <source>
        <dbReference type="Proteomes" id="UP000789342"/>
    </source>
</evidence>
<dbReference type="PANTHER" id="PTHR28133:SF1">
    <property type="entry name" value="REQUIRED FOR RESPIRATORY GROWTH PROTEIN 7, MITOCHONDRIAL"/>
    <property type="match status" value="1"/>
</dbReference>
<dbReference type="GO" id="GO:0006302">
    <property type="term" value="P:double-strand break repair"/>
    <property type="evidence" value="ECO:0007669"/>
    <property type="project" value="UniProtKB-ARBA"/>
</dbReference>
<evidence type="ECO:0000256" key="2">
    <source>
        <dbReference type="ARBA" id="ARBA00023128"/>
    </source>
</evidence>
<evidence type="ECO:0000256" key="1">
    <source>
        <dbReference type="ARBA" id="ARBA00004173"/>
    </source>
</evidence>
<evidence type="ECO:0000259" key="3">
    <source>
        <dbReference type="Pfam" id="PF04471"/>
    </source>
</evidence>
<dbReference type="SUPFAM" id="SSF52980">
    <property type="entry name" value="Restriction endonuclease-like"/>
    <property type="match status" value="1"/>
</dbReference>
<reference evidence="4" key="1">
    <citation type="submission" date="2021-06" db="EMBL/GenBank/DDBJ databases">
        <authorList>
            <person name="Kallberg Y."/>
            <person name="Tangrot J."/>
            <person name="Rosling A."/>
        </authorList>
    </citation>
    <scope>NUCLEOTIDE SEQUENCE</scope>
    <source>
        <strain evidence="4">CL551</strain>
    </source>
</reference>
<gene>
    <name evidence="4" type="ORF">AMORRO_LOCUS340</name>
</gene>
<dbReference type="InterPro" id="IPR011335">
    <property type="entry name" value="Restrct_endonuc-II-like"/>
</dbReference>
<dbReference type="GO" id="GO:0005739">
    <property type="term" value="C:mitochondrion"/>
    <property type="evidence" value="ECO:0007669"/>
    <property type="project" value="UniProtKB-SubCell"/>
</dbReference>
<dbReference type="GO" id="GO:0003677">
    <property type="term" value="F:DNA binding"/>
    <property type="evidence" value="ECO:0007669"/>
    <property type="project" value="InterPro"/>
</dbReference>
<dbReference type="GO" id="GO:0009307">
    <property type="term" value="P:DNA restriction-modification system"/>
    <property type="evidence" value="ECO:0007669"/>
    <property type="project" value="InterPro"/>
</dbReference>
<dbReference type="Pfam" id="PF04471">
    <property type="entry name" value="Mrr_cat"/>
    <property type="match status" value="1"/>
</dbReference>
<dbReference type="EMBL" id="CAJVPV010000081">
    <property type="protein sequence ID" value="CAG8441780.1"/>
    <property type="molecule type" value="Genomic_DNA"/>
</dbReference>
<dbReference type="AlphaFoldDB" id="A0A9N8V368"/>
<comment type="subcellular location">
    <subcellularLocation>
        <location evidence="1">Mitochondrion</location>
    </subcellularLocation>
</comment>
<feature type="domain" description="Restriction endonuclease type IV Mrr" evidence="3">
    <location>
        <begin position="204"/>
        <end position="310"/>
    </location>
</feature>
<dbReference type="GO" id="GO:0004519">
    <property type="term" value="F:endonuclease activity"/>
    <property type="evidence" value="ECO:0007669"/>
    <property type="project" value="InterPro"/>
</dbReference>
<evidence type="ECO:0000313" key="4">
    <source>
        <dbReference type="EMBL" id="CAG8441780.1"/>
    </source>
</evidence>
<proteinExistence type="predicted"/>
<name>A0A9N8V368_9GLOM</name>
<keyword evidence="5" id="KW-1185">Reference proteome</keyword>
<dbReference type="PANTHER" id="PTHR28133">
    <property type="entry name" value="REQUIRED FOR RESPIRATORY GROWTH PROTEIN 7, MITOCHONDRIAL"/>
    <property type="match status" value="1"/>
</dbReference>
<dbReference type="InterPro" id="IPR018828">
    <property type="entry name" value="RRG7"/>
</dbReference>
<dbReference type="OrthoDB" id="2422699at2759"/>
<feature type="non-terminal residue" evidence="4">
    <location>
        <position position="345"/>
    </location>
</feature>
<sequence>MSDRKSYALYLFFISDRDVILRSYDEYYHHDFHQYCPDSSCKTMWDTVYGYPYVYENDEEAVVRLTKDQFGIELDLREIEYLFDDVMYNKFYICDTRMFNVDGSKYQRITSQNYLKFEDSVDFYVHLALGTDIFKKLDIREEERRTRVEKCARRLKRMGIDQSLVINYKNRVRKSRHRKPALSTKTRHSLGKFVKMSISAYEKGKEFENKIYSTLNKNAKFNVNLTRSVQGDGGVDLILFYQDMTVFIQCKNFASKVGVSHVKEFITTVETNGSEKKLGLLISSNGFTKPCYDHENHNLILLTERDDISRCIISHYQMYDLYDRKKDLRLNVNMLKLDIHMSVGY</sequence>
<keyword evidence="2" id="KW-0496">Mitochondrion</keyword>
<dbReference type="Proteomes" id="UP000789342">
    <property type="component" value="Unassembled WGS sequence"/>
</dbReference>
<dbReference type="InterPro" id="IPR007560">
    <property type="entry name" value="Restrct_endonuc_IV_Mrr"/>
</dbReference>
<protein>
    <submittedName>
        <fullName evidence="4">3005_t:CDS:1</fullName>
    </submittedName>
</protein>
<organism evidence="4 5">
    <name type="scientific">Acaulospora morrowiae</name>
    <dbReference type="NCBI Taxonomy" id="94023"/>
    <lineage>
        <taxon>Eukaryota</taxon>
        <taxon>Fungi</taxon>
        <taxon>Fungi incertae sedis</taxon>
        <taxon>Mucoromycota</taxon>
        <taxon>Glomeromycotina</taxon>
        <taxon>Glomeromycetes</taxon>
        <taxon>Diversisporales</taxon>
        <taxon>Acaulosporaceae</taxon>
        <taxon>Acaulospora</taxon>
    </lineage>
</organism>